<evidence type="ECO:0000313" key="2">
    <source>
        <dbReference type="EMBL" id="OYQ25671.1"/>
    </source>
</evidence>
<dbReference type="CDD" id="cd03139">
    <property type="entry name" value="GATase1_PfpI_2"/>
    <property type="match status" value="1"/>
</dbReference>
<feature type="domain" description="DJ-1/PfpI" evidence="1">
    <location>
        <begin position="11"/>
        <end position="172"/>
    </location>
</feature>
<proteinExistence type="predicted"/>
<gene>
    <name evidence="2" type="ORF">CHU93_13140</name>
</gene>
<reference evidence="2 3" key="1">
    <citation type="submission" date="2017-07" db="EMBL/GenBank/DDBJ databases">
        <title>Sandarakinorhabdus cyanobacteriorum sp. nov., a novel bacterium isolated from cyanobacterial aggregates in a eutrophic lake.</title>
        <authorList>
            <person name="Cai H."/>
        </authorList>
    </citation>
    <scope>NUCLEOTIDE SEQUENCE [LARGE SCALE GENOMIC DNA]</scope>
    <source>
        <strain evidence="2 3">TH057</strain>
    </source>
</reference>
<dbReference type="GO" id="GO:0006355">
    <property type="term" value="P:regulation of DNA-templated transcription"/>
    <property type="evidence" value="ECO:0007669"/>
    <property type="project" value="TreeGrafter"/>
</dbReference>
<protein>
    <submittedName>
        <fullName evidence="2">Thiamine biosynthesis protein ThiJ</fullName>
    </submittedName>
</protein>
<dbReference type="PANTHER" id="PTHR43130:SF2">
    <property type="entry name" value="DJ-1_PFPI DOMAIN-CONTAINING PROTEIN"/>
    <property type="match status" value="1"/>
</dbReference>
<name>A0A255Y919_9SPHN</name>
<accession>A0A255Y919</accession>
<sequence>MAAASKGVTLMRIGFLLYDQLTQLDMTGPAQVLSRMPGATVDYVAKTMDPVMSDCRLALMPTATLADVGQLDLLCVPGGFGCSAAMNDAEILDWLRAQAPGLQWITSVCTGSLVLAAAGLLKGRKAGCHWAWGHYLPLFGAEFVAERTVFDGNIISAGGVTSGIDFAFRVLAHLHGPDVAAMLRLALEYDPEQHDGGTPATARPEIIAQVQAATATRLGHRDAEMRAAAARLMGETA</sequence>
<dbReference type="EMBL" id="NOXT01000121">
    <property type="protein sequence ID" value="OYQ25671.1"/>
    <property type="molecule type" value="Genomic_DNA"/>
</dbReference>
<dbReference type="AlphaFoldDB" id="A0A255Y919"/>
<dbReference type="OrthoDB" id="186587at2"/>
<dbReference type="InterPro" id="IPR002818">
    <property type="entry name" value="DJ-1/PfpI"/>
</dbReference>
<organism evidence="2 3">
    <name type="scientific">Sandarakinorhabdus cyanobacteriorum</name>
    <dbReference type="NCBI Taxonomy" id="1981098"/>
    <lineage>
        <taxon>Bacteria</taxon>
        <taxon>Pseudomonadati</taxon>
        <taxon>Pseudomonadota</taxon>
        <taxon>Alphaproteobacteria</taxon>
        <taxon>Sphingomonadales</taxon>
        <taxon>Sphingosinicellaceae</taxon>
        <taxon>Sandarakinorhabdus</taxon>
    </lineage>
</organism>
<comment type="caution">
    <text evidence="2">The sequence shown here is derived from an EMBL/GenBank/DDBJ whole genome shotgun (WGS) entry which is preliminary data.</text>
</comment>
<dbReference type="InterPro" id="IPR052158">
    <property type="entry name" value="INH-QAR"/>
</dbReference>
<evidence type="ECO:0000313" key="3">
    <source>
        <dbReference type="Proteomes" id="UP000216991"/>
    </source>
</evidence>
<dbReference type="Pfam" id="PF01965">
    <property type="entry name" value="DJ-1_PfpI"/>
    <property type="match status" value="1"/>
</dbReference>
<evidence type="ECO:0000259" key="1">
    <source>
        <dbReference type="Pfam" id="PF01965"/>
    </source>
</evidence>
<dbReference type="Proteomes" id="UP000216991">
    <property type="component" value="Unassembled WGS sequence"/>
</dbReference>
<dbReference type="SUPFAM" id="SSF52317">
    <property type="entry name" value="Class I glutamine amidotransferase-like"/>
    <property type="match status" value="1"/>
</dbReference>
<dbReference type="PANTHER" id="PTHR43130">
    <property type="entry name" value="ARAC-FAMILY TRANSCRIPTIONAL REGULATOR"/>
    <property type="match status" value="1"/>
</dbReference>
<keyword evidence="3" id="KW-1185">Reference proteome</keyword>
<dbReference type="InterPro" id="IPR029062">
    <property type="entry name" value="Class_I_gatase-like"/>
</dbReference>
<dbReference type="Gene3D" id="3.40.50.880">
    <property type="match status" value="1"/>
</dbReference>